<dbReference type="Pfam" id="PF13083">
    <property type="entry name" value="KH_KhpA-B"/>
    <property type="match status" value="1"/>
</dbReference>
<dbReference type="RefSeq" id="WP_075818554.1">
    <property type="nucleotide sequence ID" value="NZ_CAJUTZ010000039.1"/>
</dbReference>
<dbReference type="GO" id="GO:0003723">
    <property type="term" value="F:RNA binding"/>
    <property type="evidence" value="ECO:0007669"/>
    <property type="project" value="InterPro"/>
</dbReference>
<evidence type="ECO:0000313" key="2">
    <source>
        <dbReference type="Proteomes" id="UP000186341"/>
    </source>
</evidence>
<proteinExistence type="predicted"/>
<dbReference type="Proteomes" id="UP000186341">
    <property type="component" value="Unassembled WGS sequence"/>
</dbReference>
<organism evidence="1 2">
    <name type="scientific">Ileibacterium valens</name>
    <dbReference type="NCBI Taxonomy" id="1862668"/>
    <lineage>
        <taxon>Bacteria</taxon>
        <taxon>Bacillati</taxon>
        <taxon>Bacillota</taxon>
        <taxon>Erysipelotrichia</taxon>
        <taxon>Erysipelotrichales</taxon>
        <taxon>Erysipelotrichaceae</taxon>
        <taxon>Ileibacterium</taxon>
    </lineage>
</organism>
<dbReference type="InterPro" id="IPR020627">
    <property type="entry name" value="KhpA"/>
</dbReference>
<dbReference type="EMBL" id="MPJW01000092">
    <property type="protein sequence ID" value="OLU41038.1"/>
    <property type="molecule type" value="Genomic_DNA"/>
</dbReference>
<dbReference type="GeneID" id="82202365"/>
<reference evidence="1 2" key="1">
    <citation type="submission" date="2016-11" db="EMBL/GenBank/DDBJ databases">
        <title>Description of two novel members of the family Erysipelotrichaceae: Ileibacterium lipovorans gen. nov., sp. nov. and Dubosiella newyorkensis, gen. nov., sp. nov.</title>
        <authorList>
            <person name="Cox L.M."/>
            <person name="Sohn J."/>
            <person name="Tyrrell K.L."/>
            <person name="Citron D.M."/>
            <person name="Lawson P.A."/>
            <person name="Patel N.B."/>
            <person name="Iizumi T."/>
            <person name="Perez-Perez G.I."/>
            <person name="Goldstein E.J."/>
            <person name="Blaser M.J."/>
        </authorList>
    </citation>
    <scope>NUCLEOTIDE SEQUENCE [LARGE SCALE GENOMIC DNA]</scope>
    <source>
        <strain evidence="1 2">NYU-BL-A3</strain>
    </source>
</reference>
<protein>
    <submittedName>
        <fullName evidence="1">RNA-binding protein</fullName>
    </submittedName>
</protein>
<dbReference type="CDD" id="cd22533">
    <property type="entry name" value="KH-II_YlqC-like"/>
    <property type="match status" value="1"/>
</dbReference>
<dbReference type="OrthoDB" id="5911at2"/>
<comment type="caution">
    <text evidence="1">The sequence shown here is derived from an EMBL/GenBank/DDBJ whole genome shotgun (WGS) entry which is preliminary data.</text>
</comment>
<dbReference type="AlphaFoldDB" id="A0A1U7NHB2"/>
<name>A0A1U7NHB2_9FIRM</name>
<evidence type="ECO:0000313" key="1">
    <source>
        <dbReference type="EMBL" id="OLU41038.1"/>
    </source>
</evidence>
<accession>A0A1U7NHB2</accession>
<gene>
    <name evidence="1" type="ORF">BO222_03930</name>
</gene>
<keyword evidence="2" id="KW-1185">Reference proteome</keyword>
<sequence length="83" mass="9460">MIDLEKTLYDLCLPLVSHPQNLSVKTMASTEDNEILLYVYADDDDVARLIGRKGVIATALRQMMSIAARDEHKRLSVKFESYE</sequence>